<comment type="caution">
    <text evidence="1">The sequence shown here is derived from an EMBL/GenBank/DDBJ whole genome shotgun (WGS) entry which is preliminary data.</text>
</comment>
<proteinExistence type="predicted"/>
<evidence type="ECO:0000313" key="2">
    <source>
        <dbReference type="Proteomes" id="UP000606396"/>
    </source>
</evidence>
<name>A0ABR8H4S0_NOSPU</name>
<protein>
    <recommendedName>
        <fullName evidence="3">Transposase</fullName>
    </recommendedName>
</protein>
<reference evidence="1 2" key="1">
    <citation type="journal article" date="2020" name="ISME J.">
        <title>Comparative genomics reveals insights into cyanobacterial evolution and habitat adaptation.</title>
        <authorList>
            <person name="Chen M.Y."/>
            <person name="Teng W.K."/>
            <person name="Zhao L."/>
            <person name="Hu C.X."/>
            <person name="Zhou Y.K."/>
            <person name="Han B.P."/>
            <person name="Song L.R."/>
            <person name="Shu W.S."/>
        </authorList>
    </citation>
    <scope>NUCLEOTIDE SEQUENCE [LARGE SCALE GENOMIC DNA]</scope>
    <source>
        <strain evidence="1 2">FACHB-252</strain>
    </source>
</reference>
<sequence>MTAYRNKLETNCPEARLPNFQGKEANLPLRETIPQVVLSRGNQPTHNSGRPLDFSLHDALKVYLGLNSFI</sequence>
<gene>
    <name evidence="1" type="ORF">H6G94_06050</name>
</gene>
<organism evidence="1 2">
    <name type="scientific">Nostoc punctiforme FACHB-252</name>
    <dbReference type="NCBI Taxonomy" id="1357509"/>
    <lineage>
        <taxon>Bacteria</taxon>
        <taxon>Bacillati</taxon>
        <taxon>Cyanobacteriota</taxon>
        <taxon>Cyanophyceae</taxon>
        <taxon>Nostocales</taxon>
        <taxon>Nostocaceae</taxon>
        <taxon>Nostoc</taxon>
    </lineage>
</organism>
<dbReference type="EMBL" id="JACJTC010000004">
    <property type="protein sequence ID" value="MBD2610832.1"/>
    <property type="molecule type" value="Genomic_DNA"/>
</dbReference>
<dbReference type="RefSeq" id="WP_190948732.1">
    <property type="nucleotide sequence ID" value="NZ_JACJTC010000004.1"/>
</dbReference>
<keyword evidence="2" id="KW-1185">Reference proteome</keyword>
<accession>A0ABR8H4S0</accession>
<dbReference type="Proteomes" id="UP000606396">
    <property type="component" value="Unassembled WGS sequence"/>
</dbReference>
<evidence type="ECO:0000313" key="1">
    <source>
        <dbReference type="EMBL" id="MBD2610832.1"/>
    </source>
</evidence>
<evidence type="ECO:0008006" key="3">
    <source>
        <dbReference type="Google" id="ProtNLM"/>
    </source>
</evidence>